<feature type="signal peptide" evidence="5">
    <location>
        <begin position="1"/>
        <end position="16"/>
    </location>
</feature>
<proteinExistence type="predicted"/>
<dbReference type="GO" id="GO:0009055">
    <property type="term" value="F:electron transfer activity"/>
    <property type="evidence" value="ECO:0007669"/>
    <property type="project" value="InterPro"/>
</dbReference>
<evidence type="ECO:0000313" key="8">
    <source>
        <dbReference type="Proteomes" id="UP001220964"/>
    </source>
</evidence>
<dbReference type="Proteomes" id="UP001220964">
    <property type="component" value="Unassembled WGS sequence"/>
</dbReference>
<keyword evidence="8" id="KW-1185">Reference proteome</keyword>
<keyword evidence="2 4" id="KW-0479">Metal-binding</keyword>
<comment type="caution">
    <text evidence="7">The sequence shown here is derived from an EMBL/GenBank/DDBJ whole genome shotgun (WGS) entry which is preliminary data.</text>
</comment>
<dbReference type="PROSITE" id="PS51007">
    <property type="entry name" value="CYTC"/>
    <property type="match status" value="1"/>
</dbReference>
<dbReference type="InterPro" id="IPR009056">
    <property type="entry name" value="Cyt_c-like_dom"/>
</dbReference>
<evidence type="ECO:0000256" key="3">
    <source>
        <dbReference type="ARBA" id="ARBA00023004"/>
    </source>
</evidence>
<dbReference type="GO" id="GO:0046872">
    <property type="term" value="F:metal ion binding"/>
    <property type="evidence" value="ECO:0007669"/>
    <property type="project" value="UniProtKB-KW"/>
</dbReference>
<evidence type="ECO:0000256" key="2">
    <source>
        <dbReference type="ARBA" id="ARBA00022723"/>
    </source>
</evidence>
<evidence type="ECO:0000256" key="5">
    <source>
        <dbReference type="SAM" id="SignalP"/>
    </source>
</evidence>
<evidence type="ECO:0000313" key="7">
    <source>
        <dbReference type="EMBL" id="MDF0600333.1"/>
    </source>
</evidence>
<accession>A0AAE3NM12</accession>
<evidence type="ECO:0000259" key="6">
    <source>
        <dbReference type="PROSITE" id="PS51007"/>
    </source>
</evidence>
<evidence type="ECO:0000256" key="1">
    <source>
        <dbReference type="ARBA" id="ARBA00022617"/>
    </source>
</evidence>
<protein>
    <submittedName>
        <fullName evidence="7">C-type cytochrome</fullName>
    </submittedName>
</protein>
<dbReference type="SUPFAM" id="SSF46626">
    <property type="entry name" value="Cytochrome c"/>
    <property type="match status" value="1"/>
</dbReference>
<dbReference type="Gene3D" id="1.10.760.10">
    <property type="entry name" value="Cytochrome c-like domain"/>
    <property type="match status" value="1"/>
</dbReference>
<dbReference type="RefSeq" id="WP_275566475.1">
    <property type="nucleotide sequence ID" value="NZ_JARGYC010000011.1"/>
</dbReference>
<dbReference type="EMBL" id="JARGYC010000011">
    <property type="protein sequence ID" value="MDF0600333.1"/>
    <property type="molecule type" value="Genomic_DNA"/>
</dbReference>
<dbReference type="GO" id="GO:0020037">
    <property type="term" value="F:heme binding"/>
    <property type="evidence" value="ECO:0007669"/>
    <property type="project" value="InterPro"/>
</dbReference>
<gene>
    <name evidence="7" type="ORF">P1J78_06295</name>
</gene>
<keyword evidence="3 4" id="KW-0408">Iron</keyword>
<feature type="domain" description="Cytochrome c" evidence="6">
    <location>
        <begin position="17"/>
        <end position="127"/>
    </location>
</feature>
<reference evidence="7" key="1">
    <citation type="submission" date="2023-03" db="EMBL/GenBank/DDBJ databases">
        <title>Multiphase analysis and comparison of six strains from genera Psychromarinibacter, Lutimaribacter, and Maritimibacter, including a novel species: Psychromarinibacter sediminicola sp. nov.</title>
        <authorList>
            <person name="Wang Y.-H."/>
            <person name="Ye M.-Q."/>
            <person name="Du Z.-J."/>
        </authorList>
    </citation>
    <scope>NUCLEOTIDE SEQUENCE</scope>
    <source>
        <strain evidence="7">C21-152</strain>
    </source>
</reference>
<keyword evidence="1 4" id="KW-0349">Heme</keyword>
<sequence>MKWLWALMLAAWPAMGQDMGSGERNFDIYCSGCHGEDATGDGVVAMTVDTPPPDLTRLAERNGGVFPRAKVVYQIDGRDPVPAHEREMPEYGDLLEGPTQAMKTAAGQPILTSVAIVELVEWLESVQR</sequence>
<organism evidence="7 8">
    <name type="scientific">Psychromarinibacter sediminicola</name>
    <dbReference type="NCBI Taxonomy" id="3033385"/>
    <lineage>
        <taxon>Bacteria</taxon>
        <taxon>Pseudomonadati</taxon>
        <taxon>Pseudomonadota</taxon>
        <taxon>Alphaproteobacteria</taxon>
        <taxon>Rhodobacterales</taxon>
        <taxon>Paracoccaceae</taxon>
        <taxon>Psychromarinibacter</taxon>
    </lineage>
</organism>
<name>A0AAE3NM12_9RHOB</name>
<keyword evidence="5" id="KW-0732">Signal</keyword>
<evidence type="ECO:0000256" key="4">
    <source>
        <dbReference type="PROSITE-ProRule" id="PRU00433"/>
    </source>
</evidence>
<dbReference type="AlphaFoldDB" id="A0AAE3NM12"/>
<dbReference type="InterPro" id="IPR036909">
    <property type="entry name" value="Cyt_c-like_dom_sf"/>
</dbReference>
<feature type="chain" id="PRO_5041992926" evidence="5">
    <location>
        <begin position="17"/>
        <end position="128"/>
    </location>
</feature>